<accession>A0A2M6W4I5</accession>
<evidence type="ECO:0000256" key="5">
    <source>
        <dbReference type="ARBA" id="ARBA00023152"/>
    </source>
</evidence>
<evidence type="ECO:0000256" key="2">
    <source>
        <dbReference type="ARBA" id="ARBA00004714"/>
    </source>
</evidence>
<dbReference type="PANTHER" id="PTHR11627">
    <property type="entry name" value="FRUCTOSE-BISPHOSPHATE ALDOLASE"/>
    <property type="match status" value="1"/>
</dbReference>
<dbReference type="NCBIfam" id="NF033379">
    <property type="entry name" value="FrucBisAld_I"/>
    <property type="match status" value="1"/>
</dbReference>
<evidence type="ECO:0000256" key="4">
    <source>
        <dbReference type="ARBA" id="ARBA00013068"/>
    </source>
</evidence>
<comment type="catalytic activity">
    <reaction evidence="1">
        <text>beta-D-fructose 1,6-bisphosphate = D-glyceraldehyde 3-phosphate + dihydroxyacetone phosphate</text>
        <dbReference type="Rhea" id="RHEA:14729"/>
        <dbReference type="ChEBI" id="CHEBI:32966"/>
        <dbReference type="ChEBI" id="CHEBI:57642"/>
        <dbReference type="ChEBI" id="CHEBI:59776"/>
        <dbReference type="EC" id="4.1.2.13"/>
    </reaction>
</comment>
<comment type="pathway">
    <text evidence="2">Carbohydrate degradation; glycolysis; D-glyceraldehyde 3-phosphate and glycerone phosphate from D-glucose: step 4/4.</text>
</comment>
<evidence type="ECO:0000313" key="9">
    <source>
        <dbReference type="EMBL" id="PIT87688.1"/>
    </source>
</evidence>
<protein>
    <recommendedName>
        <fullName evidence="8">Probable fructose-bisphosphate aldolase class 1</fullName>
        <ecNumber evidence="4">4.1.2.13</ecNumber>
    </recommendedName>
    <alternativeName>
        <fullName evidence="7">Fructose-bisphosphate aldolase class I</fullName>
    </alternativeName>
</protein>
<dbReference type="AlphaFoldDB" id="A0A2M6W4I5"/>
<reference evidence="10" key="1">
    <citation type="submission" date="2017-09" db="EMBL/GenBank/DDBJ databases">
        <title>Depth-based differentiation of microbial function through sediment-hosted aquifers and enrichment of novel symbionts in the deep terrestrial subsurface.</title>
        <authorList>
            <person name="Probst A.J."/>
            <person name="Ladd B."/>
            <person name="Jarett J.K."/>
            <person name="Geller-Mcgrath D.E."/>
            <person name="Sieber C.M.K."/>
            <person name="Emerson J.B."/>
            <person name="Anantharaman K."/>
            <person name="Thomas B.C."/>
            <person name="Malmstrom R."/>
            <person name="Stieglmeier M."/>
            <person name="Klingl A."/>
            <person name="Woyke T."/>
            <person name="Ryan C.M."/>
            <person name="Banfield J.F."/>
        </authorList>
    </citation>
    <scope>NUCLEOTIDE SEQUENCE [LARGE SCALE GENOMIC DNA]</scope>
</reference>
<evidence type="ECO:0000256" key="6">
    <source>
        <dbReference type="ARBA" id="ARBA00023239"/>
    </source>
</evidence>
<evidence type="ECO:0000256" key="3">
    <source>
        <dbReference type="ARBA" id="ARBA00010387"/>
    </source>
</evidence>
<dbReference type="UniPathway" id="UPA00109">
    <property type="reaction ID" value="UER00183"/>
</dbReference>
<organism evidence="9 10">
    <name type="scientific">Candidatus Magasanikbacteria bacterium CG10_big_fil_rev_8_21_14_0_10_40_10</name>
    <dbReference type="NCBI Taxonomy" id="1974648"/>
    <lineage>
        <taxon>Bacteria</taxon>
        <taxon>Candidatus Magasanikiibacteriota</taxon>
    </lineage>
</organism>
<evidence type="ECO:0000256" key="8">
    <source>
        <dbReference type="ARBA" id="ARBA00072515"/>
    </source>
</evidence>
<proteinExistence type="inferred from homology"/>
<comment type="caution">
    <text evidence="9">The sequence shown here is derived from an EMBL/GenBank/DDBJ whole genome shotgun (WGS) entry which is preliminary data.</text>
</comment>
<keyword evidence="6" id="KW-0456">Lyase</keyword>
<comment type="similarity">
    <text evidence="3">Belongs to the class I fructose-bisphosphate aldolase family.</text>
</comment>
<dbReference type="GO" id="GO:0004332">
    <property type="term" value="F:fructose-bisphosphate aldolase activity"/>
    <property type="evidence" value="ECO:0007669"/>
    <property type="project" value="UniProtKB-EC"/>
</dbReference>
<dbReference type="FunFam" id="3.20.20.70:FF:000140">
    <property type="entry name" value="Fructose-bisphosphate aldolase"/>
    <property type="match status" value="1"/>
</dbReference>
<keyword evidence="5" id="KW-0324">Glycolysis</keyword>
<dbReference type="Proteomes" id="UP000231183">
    <property type="component" value="Unassembled WGS sequence"/>
</dbReference>
<evidence type="ECO:0000313" key="10">
    <source>
        <dbReference type="Proteomes" id="UP000231183"/>
    </source>
</evidence>
<name>A0A2M6W4I5_9BACT</name>
<dbReference type="InterPro" id="IPR000741">
    <property type="entry name" value="FBA_I"/>
</dbReference>
<dbReference type="Pfam" id="PF00274">
    <property type="entry name" value="Glycolytic"/>
    <property type="match status" value="1"/>
</dbReference>
<dbReference type="Gene3D" id="3.20.20.70">
    <property type="entry name" value="Aldolase class I"/>
    <property type="match status" value="1"/>
</dbReference>
<dbReference type="InterPro" id="IPR013785">
    <property type="entry name" value="Aldolase_TIM"/>
</dbReference>
<dbReference type="EC" id="4.1.2.13" evidence="4"/>
<gene>
    <name evidence="9" type="ORF">COU31_01435</name>
</gene>
<dbReference type="SUPFAM" id="SSF51569">
    <property type="entry name" value="Aldolase"/>
    <property type="match status" value="1"/>
</dbReference>
<evidence type="ECO:0000256" key="1">
    <source>
        <dbReference type="ARBA" id="ARBA00000441"/>
    </source>
</evidence>
<sequence>MAEETLSQIANKMVALGKGILAADESAPTIKKRLNSVGVESTEENRRTYRGLLFTAHGLEQYISGVIMFDETLRQNAANGINFSNLLAQKGILSGIKVDQGTELFAGSEVEKFTKGLDGLSERLQEYYSLGARFAKWRATYSIGNSLPSEKCLLQNAQDLAEYAYLCQQNSIVPIVEPEVLMDGAHSIEDCYQATKKVLKAVFEQLAIKNVALDSIVLKPNMVISGQNSGILDTPEKVAQMTVDCFKETVPPQVPGIVFLSGGQSEQQACSNLNAMNVNGQEQMWQLSFSFGRALQNSALQTWAGKEENIIKAQEVFLRRAKLSSLARSGQYKEEMENN</sequence>
<dbReference type="GO" id="GO:0006096">
    <property type="term" value="P:glycolytic process"/>
    <property type="evidence" value="ECO:0007669"/>
    <property type="project" value="UniProtKB-UniPathway"/>
</dbReference>
<dbReference type="EMBL" id="PFBX01000013">
    <property type="protein sequence ID" value="PIT87688.1"/>
    <property type="molecule type" value="Genomic_DNA"/>
</dbReference>
<evidence type="ECO:0000256" key="7">
    <source>
        <dbReference type="ARBA" id="ARBA00029799"/>
    </source>
</evidence>